<evidence type="ECO:0000313" key="1">
    <source>
        <dbReference type="EMBL" id="AOY76013.1"/>
    </source>
</evidence>
<organism evidence="2 4">
    <name type="scientific">Clostridium formicaceticum</name>
    <dbReference type="NCBI Taxonomy" id="1497"/>
    <lineage>
        <taxon>Bacteria</taxon>
        <taxon>Bacillati</taxon>
        <taxon>Bacillota</taxon>
        <taxon>Clostridia</taxon>
        <taxon>Eubacteriales</taxon>
        <taxon>Clostridiaceae</taxon>
        <taxon>Clostridium</taxon>
    </lineage>
</organism>
<protein>
    <submittedName>
        <fullName evidence="2">GBS Bsp-like repeat protein</fullName>
    </submittedName>
</protein>
<dbReference type="InterPro" id="IPR013688">
    <property type="entry name" value="GBS_Bsp-like"/>
</dbReference>
<dbReference type="Proteomes" id="UP000192478">
    <property type="component" value="Chromosome"/>
</dbReference>
<dbReference type="EMBL" id="CP020559">
    <property type="protein sequence ID" value="ARE86369.1"/>
    <property type="molecule type" value="Genomic_DNA"/>
</dbReference>
<dbReference type="Gene3D" id="2.60.40.3760">
    <property type="match status" value="1"/>
</dbReference>
<reference evidence="2 4" key="2">
    <citation type="submission" date="2017-03" db="EMBL/GenBank/DDBJ databases">
        <title>Complete sequence of Clostridium formicaceticum DSM 92.</title>
        <authorList>
            <person name="Poehlein A."/>
            <person name="Karl M."/>
            <person name="Bengelsdorf F.R."/>
            <person name="Duerre P."/>
            <person name="Daniel R."/>
        </authorList>
    </citation>
    <scope>NUCLEOTIDE SEQUENCE [LARGE SCALE GENOMIC DNA]</scope>
    <source>
        <strain evidence="2 4">DSM 92</strain>
    </source>
</reference>
<evidence type="ECO:0000313" key="3">
    <source>
        <dbReference type="Proteomes" id="UP000177894"/>
    </source>
</evidence>
<dbReference type="InterPro" id="IPR006530">
    <property type="entry name" value="YD"/>
</dbReference>
<keyword evidence="3" id="KW-1185">Reference proteome</keyword>
<dbReference type="AlphaFoldDB" id="A0AAC9WF75"/>
<dbReference type="EMBL" id="CP017603">
    <property type="protein sequence ID" value="AOY76013.1"/>
    <property type="molecule type" value="Genomic_DNA"/>
</dbReference>
<evidence type="ECO:0000313" key="4">
    <source>
        <dbReference type="Proteomes" id="UP000192478"/>
    </source>
</evidence>
<name>A0AAC9WF75_9CLOT</name>
<dbReference type="NCBIfam" id="TIGR01643">
    <property type="entry name" value="YD_repeat_2x"/>
    <property type="match status" value="1"/>
</dbReference>
<proteinExistence type="predicted"/>
<dbReference type="KEGG" id="cfm:BJL90_08945"/>
<accession>A0AAC9WF75</accession>
<dbReference type="Proteomes" id="UP000177894">
    <property type="component" value="Chromosome"/>
</dbReference>
<sequence>MYDDANRLIEVTYNEYKINYIYDDNGNMIRTTSADLDTEGPTADSITNSGSPTTGSAFKVYANNVVDAGSAIDKVVFPTWTVKNGQNDLIWHEGTYLGNGKWGVTINIGDHNNETGEYIVHIYGYDKAGNNRALGSTKVVVL</sequence>
<dbReference type="RefSeq" id="WP_070966791.1">
    <property type="nucleotide sequence ID" value="NZ_CP017603.1"/>
</dbReference>
<reference evidence="1 3" key="1">
    <citation type="submission" date="2016-10" db="EMBL/GenBank/DDBJ databases">
        <title>Complete Genome Sequence of Acetogen Clostridium formicoaceticum ATCC 27076.</title>
        <authorList>
            <person name="Bao T."/>
            <person name="Cheng C."/>
            <person name="Zhao J."/>
            <person name="Yang S.-T."/>
            <person name="Wang J."/>
            <person name="Wang M."/>
        </authorList>
    </citation>
    <scope>NUCLEOTIDE SEQUENCE [LARGE SCALE GENOMIC DNA]</scope>
    <source>
        <strain evidence="1 3">ATCC 27076</strain>
    </source>
</reference>
<evidence type="ECO:0000313" key="2">
    <source>
        <dbReference type="EMBL" id="ARE86369.1"/>
    </source>
</evidence>
<dbReference type="Pfam" id="PF08481">
    <property type="entry name" value="GBS_Bsp-like"/>
    <property type="match status" value="1"/>
</dbReference>
<gene>
    <name evidence="1" type="ORF">BJL90_08945</name>
    <name evidence="2" type="ORF">CLFO_06910</name>
</gene>